<dbReference type="Gene3D" id="3.40.50.10680">
    <property type="entry name" value="CofD-like domains"/>
    <property type="match status" value="1"/>
</dbReference>
<keyword evidence="4" id="KW-1185">Reference proteome</keyword>
<dbReference type="Pfam" id="PF01933">
    <property type="entry name" value="CofD"/>
    <property type="match status" value="1"/>
</dbReference>
<dbReference type="PANTHER" id="PTHR43007">
    <property type="entry name" value="2-PHOSPHO-L-LACTATE TRANSFERASE"/>
    <property type="match status" value="1"/>
</dbReference>
<dbReference type="SUPFAM" id="SSF142338">
    <property type="entry name" value="CofD-like"/>
    <property type="match status" value="1"/>
</dbReference>
<dbReference type="NCBIfam" id="TIGR01819">
    <property type="entry name" value="F420_cofD"/>
    <property type="match status" value="1"/>
</dbReference>
<evidence type="ECO:0000256" key="2">
    <source>
        <dbReference type="ARBA" id="ARBA00022842"/>
    </source>
</evidence>
<name>A0A285PEX9_9HYPH</name>
<protein>
    <submittedName>
        <fullName evidence="3">LPPG:FO 2-phospho-L-lactate transferase</fullName>
    </submittedName>
</protein>
<organism evidence="3 4">
    <name type="scientific">Cohaesibacter gelatinilyticus</name>
    <dbReference type="NCBI Taxonomy" id="372072"/>
    <lineage>
        <taxon>Bacteria</taxon>
        <taxon>Pseudomonadati</taxon>
        <taxon>Pseudomonadota</taxon>
        <taxon>Alphaproteobacteria</taxon>
        <taxon>Hyphomicrobiales</taxon>
        <taxon>Cohaesibacteraceae</taxon>
    </lineage>
</organism>
<reference evidence="3 4" key="1">
    <citation type="submission" date="2017-09" db="EMBL/GenBank/DDBJ databases">
        <authorList>
            <person name="Ehlers B."/>
            <person name="Leendertz F.H."/>
        </authorList>
    </citation>
    <scope>NUCLEOTIDE SEQUENCE [LARGE SCALE GENOMIC DNA]</scope>
    <source>
        <strain evidence="3 4">DSM 18289</strain>
    </source>
</reference>
<dbReference type="RefSeq" id="WP_097154643.1">
    <property type="nucleotide sequence ID" value="NZ_OBEL01000004.1"/>
</dbReference>
<dbReference type="InterPro" id="IPR010115">
    <property type="entry name" value="FbiA/CofD"/>
</dbReference>
<dbReference type="OrthoDB" id="7466225at2"/>
<keyword evidence="1 3" id="KW-0808">Transferase</keyword>
<dbReference type="Gene3D" id="1.10.8.240">
    <property type="entry name" value="CofD-like domain"/>
    <property type="match status" value="1"/>
</dbReference>
<dbReference type="CDD" id="cd07186">
    <property type="entry name" value="CofD_like"/>
    <property type="match status" value="1"/>
</dbReference>
<proteinExistence type="inferred from homology"/>
<dbReference type="InterPro" id="IPR038136">
    <property type="entry name" value="CofD-like_dom_sf"/>
</dbReference>
<keyword evidence="2" id="KW-0460">Magnesium</keyword>
<evidence type="ECO:0000313" key="3">
    <source>
        <dbReference type="EMBL" id="SNZ20280.1"/>
    </source>
</evidence>
<dbReference type="PANTHER" id="PTHR43007:SF1">
    <property type="entry name" value="2-PHOSPHO-L-LACTATE TRANSFERASE"/>
    <property type="match status" value="1"/>
</dbReference>
<dbReference type="GO" id="GO:0043743">
    <property type="term" value="F:LPPG:FO 2-phospho-L-lactate transferase activity"/>
    <property type="evidence" value="ECO:0007669"/>
    <property type="project" value="InterPro"/>
</dbReference>
<dbReference type="AlphaFoldDB" id="A0A285PEX9"/>
<accession>A0A285PEX9</accession>
<evidence type="ECO:0000313" key="4">
    <source>
        <dbReference type="Proteomes" id="UP000219439"/>
    </source>
</evidence>
<dbReference type="HAMAP" id="MF_01257">
    <property type="entry name" value="CofD"/>
    <property type="match status" value="1"/>
</dbReference>
<gene>
    <name evidence="3" type="ORF">SAMN06265368_3383</name>
</gene>
<evidence type="ECO:0000256" key="1">
    <source>
        <dbReference type="ARBA" id="ARBA00022679"/>
    </source>
</evidence>
<dbReference type="Proteomes" id="UP000219439">
    <property type="component" value="Unassembled WGS sequence"/>
</dbReference>
<dbReference type="InterPro" id="IPR002882">
    <property type="entry name" value="CofD"/>
</dbReference>
<dbReference type="GO" id="GO:0000287">
    <property type="term" value="F:magnesium ion binding"/>
    <property type="evidence" value="ECO:0007669"/>
    <property type="project" value="InterPro"/>
</dbReference>
<dbReference type="EMBL" id="OBEL01000004">
    <property type="protein sequence ID" value="SNZ20280.1"/>
    <property type="molecule type" value="Genomic_DNA"/>
</dbReference>
<sequence>MTQFKVNKPNILLLAGGVGGAKLAEGLAAMEGISLSIIGNIADDEIFHGLWVSPDIDTLTYSLSGLVNRDQGWGLADEGSKALEMLKILGNDTWMFLGDKDFGLHIHRSNRLRQGYSRSEIASEIAQSLGVKVPLILPTDDVVQTRLKTNEGWILFQDYFVRQRCAPDVLDIRFEGAEQAKPTSQALTAIEQADLIIIAPSNPILSIEPILSIPGLKDALQSSKASILAVSPLIAGKPFKGPADKVMASLGLEASAIGVANHYRDLIDQIVIDDQDCEATAEIEDMGIACGLDDISMRDQADKVRLARSILANHVSFNGFVSSEAAQ</sequence>